<evidence type="ECO:0000313" key="2">
    <source>
        <dbReference type="Proteomes" id="UP000887565"/>
    </source>
</evidence>
<sequence length="64" mass="7233">MISTVKKIREENVNLPDANASTDILPIFCFSFFFLTPLLGFKATASKFKVKLIMIGNNSFLFNK</sequence>
<evidence type="ECO:0000256" key="1">
    <source>
        <dbReference type="SAM" id="Phobius"/>
    </source>
</evidence>
<dbReference type="WBParaSite" id="nRc.2.0.1.t45348-RA">
    <property type="protein sequence ID" value="nRc.2.0.1.t45348-RA"/>
    <property type="gene ID" value="nRc.2.0.1.g45348"/>
</dbReference>
<keyword evidence="1" id="KW-0812">Transmembrane</keyword>
<accession>A0A915L2P6</accession>
<protein>
    <submittedName>
        <fullName evidence="3">Uncharacterized protein</fullName>
    </submittedName>
</protein>
<feature type="transmembrane region" description="Helical" evidence="1">
    <location>
        <begin position="24"/>
        <end position="41"/>
    </location>
</feature>
<reference evidence="3" key="1">
    <citation type="submission" date="2022-11" db="UniProtKB">
        <authorList>
            <consortium name="WormBaseParasite"/>
        </authorList>
    </citation>
    <scope>IDENTIFICATION</scope>
</reference>
<keyword evidence="2" id="KW-1185">Reference proteome</keyword>
<dbReference type="AlphaFoldDB" id="A0A915L2P6"/>
<keyword evidence="1" id="KW-0472">Membrane</keyword>
<proteinExistence type="predicted"/>
<organism evidence="2 3">
    <name type="scientific">Romanomermis culicivorax</name>
    <name type="common">Nematode worm</name>
    <dbReference type="NCBI Taxonomy" id="13658"/>
    <lineage>
        <taxon>Eukaryota</taxon>
        <taxon>Metazoa</taxon>
        <taxon>Ecdysozoa</taxon>
        <taxon>Nematoda</taxon>
        <taxon>Enoplea</taxon>
        <taxon>Dorylaimia</taxon>
        <taxon>Mermithida</taxon>
        <taxon>Mermithoidea</taxon>
        <taxon>Mermithidae</taxon>
        <taxon>Romanomermis</taxon>
    </lineage>
</organism>
<evidence type="ECO:0000313" key="3">
    <source>
        <dbReference type="WBParaSite" id="nRc.2.0.1.t45348-RA"/>
    </source>
</evidence>
<dbReference type="Proteomes" id="UP000887565">
    <property type="component" value="Unplaced"/>
</dbReference>
<keyword evidence="1" id="KW-1133">Transmembrane helix</keyword>
<name>A0A915L2P6_ROMCU</name>